<keyword evidence="3 11" id="KW-0812">Transmembrane</keyword>
<dbReference type="InterPro" id="IPR001807">
    <property type="entry name" value="ClC"/>
</dbReference>
<evidence type="ECO:0000256" key="6">
    <source>
        <dbReference type="ARBA" id="ARBA00023136"/>
    </source>
</evidence>
<feature type="transmembrane region" description="Helical" evidence="11">
    <location>
        <begin position="361"/>
        <end position="381"/>
    </location>
</feature>
<dbReference type="Proteomes" id="UP000183815">
    <property type="component" value="Unassembled WGS sequence"/>
</dbReference>
<evidence type="ECO:0000259" key="12">
    <source>
        <dbReference type="PROSITE" id="PS51371"/>
    </source>
</evidence>
<dbReference type="GO" id="GO:0034707">
    <property type="term" value="C:chloride channel complex"/>
    <property type="evidence" value="ECO:0007669"/>
    <property type="project" value="UniProtKB-KW"/>
</dbReference>
<reference evidence="13 14" key="1">
    <citation type="submission" date="2016-08" db="EMBL/GenBank/DDBJ databases">
        <title>New Insights into Marine Group III Euryarchaeota, from dark to light.</title>
        <authorList>
            <person name="Haro-Moreno J.M."/>
            <person name="Rodriguez-Valera F."/>
            <person name="Lopez-Garcia P."/>
            <person name="Moreira D."/>
            <person name="Martin-Cuadrado A.B."/>
        </authorList>
    </citation>
    <scope>NUCLEOTIDE SEQUENCE [LARGE SCALE GENOMIC DNA]</scope>
    <source>
        <strain evidence="13">CG-Bathy1</strain>
    </source>
</reference>
<evidence type="ECO:0000313" key="14">
    <source>
        <dbReference type="Proteomes" id="UP000183815"/>
    </source>
</evidence>
<dbReference type="AlphaFoldDB" id="A0A1J5TK64"/>
<feature type="transmembrane region" description="Helical" evidence="11">
    <location>
        <begin position="273"/>
        <end position="295"/>
    </location>
</feature>
<organism evidence="13 14">
    <name type="scientific">Marine Group III euryarchaeote CG-Bathy1</name>
    <dbReference type="NCBI Taxonomy" id="1889001"/>
    <lineage>
        <taxon>Archaea</taxon>
        <taxon>Methanobacteriati</taxon>
        <taxon>Thermoplasmatota</taxon>
        <taxon>Thermoplasmata</taxon>
        <taxon>Candidatus Thermoprofundales</taxon>
    </lineage>
</organism>
<dbReference type="InterPro" id="IPR050368">
    <property type="entry name" value="ClC-type_chloride_channel"/>
</dbReference>
<feature type="domain" description="CBS" evidence="12">
    <location>
        <begin position="541"/>
        <end position="599"/>
    </location>
</feature>
<dbReference type="SUPFAM" id="SSF81340">
    <property type="entry name" value="Clc chloride channel"/>
    <property type="match status" value="1"/>
</dbReference>
<keyword evidence="9" id="KW-0407">Ion channel</keyword>
<gene>
    <name evidence="13" type="ORF">BEU04_03245</name>
</gene>
<dbReference type="InterPro" id="IPR046342">
    <property type="entry name" value="CBS_dom_sf"/>
</dbReference>
<dbReference type="CDD" id="cd00400">
    <property type="entry name" value="Voltage_gated_ClC"/>
    <property type="match status" value="1"/>
</dbReference>
<keyword evidence="6 11" id="KW-0472">Membrane</keyword>
<comment type="caution">
    <text evidence="13">The sequence shown here is derived from an EMBL/GenBank/DDBJ whole genome shotgun (WGS) entry which is preliminary data.</text>
</comment>
<keyword evidence="8" id="KW-0868">Chloride</keyword>
<feature type="transmembrane region" description="Helical" evidence="11">
    <location>
        <begin position="199"/>
        <end position="217"/>
    </location>
</feature>
<keyword evidence="2" id="KW-0813">Transport</keyword>
<evidence type="ECO:0000256" key="3">
    <source>
        <dbReference type="ARBA" id="ARBA00022692"/>
    </source>
</evidence>
<feature type="transmembrane region" description="Helical" evidence="11">
    <location>
        <begin position="237"/>
        <end position="261"/>
    </location>
</feature>
<dbReference type="InterPro" id="IPR014743">
    <property type="entry name" value="Cl-channel_core"/>
</dbReference>
<dbReference type="GO" id="GO:0005254">
    <property type="term" value="F:chloride channel activity"/>
    <property type="evidence" value="ECO:0007669"/>
    <property type="project" value="UniProtKB-KW"/>
</dbReference>
<dbReference type="EMBL" id="MIYU01000020">
    <property type="protein sequence ID" value="OIR14092.1"/>
    <property type="molecule type" value="Genomic_DNA"/>
</dbReference>
<feature type="transmembrane region" description="Helical" evidence="11">
    <location>
        <begin position="115"/>
        <end position="133"/>
    </location>
</feature>
<evidence type="ECO:0000313" key="13">
    <source>
        <dbReference type="EMBL" id="OIR14092.1"/>
    </source>
</evidence>
<dbReference type="Pfam" id="PF00654">
    <property type="entry name" value="Voltage_CLC"/>
    <property type="match status" value="1"/>
</dbReference>
<keyword evidence="4 11" id="KW-1133">Transmembrane helix</keyword>
<evidence type="ECO:0000256" key="2">
    <source>
        <dbReference type="ARBA" id="ARBA00022448"/>
    </source>
</evidence>
<dbReference type="PROSITE" id="PS51371">
    <property type="entry name" value="CBS"/>
    <property type="match status" value="2"/>
</dbReference>
<dbReference type="Gene3D" id="3.10.580.10">
    <property type="entry name" value="CBS-domain"/>
    <property type="match status" value="1"/>
</dbReference>
<dbReference type="SMART" id="SM00116">
    <property type="entry name" value="CBS"/>
    <property type="match status" value="2"/>
</dbReference>
<keyword evidence="7" id="KW-0869">Chloride channel</keyword>
<feature type="transmembrane region" description="Helical" evidence="11">
    <location>
        <begin position="328"/>
        <end position="349"/>
    </location>
</feature>
<dbReference type="InterPro" id="IPR000644">
    <property type="entry name" value="CBS_dom"/>
</dbReference>
<proteinExistence type="predicted"/>
<dbReference type="PANTHER" id="PTHR43427:SF6">
    <property type="entry name" value="CHLORIDE CHANNEL PROTEIN CLC-E"/>
    <property type="match status" value="1"/>
</dbReference>
<evidence type="ECO:0000256" key="8">
    <source>
        <dbReference type="ARBA" id="ARBA00023214"/>
    </source>
</evidence>
<keyword evidence="10" id="KW-0129">CBS domain</keyword>
<feature type="transmembrane region" description="Helical" evidence="11">
    <location>
        <begin position="21"/>
        <end position="40"/>
    </location>
</feature>
<dbReference type="Pfam" id="PF00571">
    <property type="entry name" value="CBS"/>
    <property type="match status" value="2"/>
</dbReference>
<evidence type="ECO:0000256" key="11">
    <source>
        <dbReference type="SAM" id="Phobius"/>
    </source>
</evidence>
<evidence type="ECO:0000256" key="10">
    <source>
        <dbReference type="PROSITE-ProRule" id="PRU00703"/>
    </source>
</evidence>
<sequence length="609" mass="64807">MNEFEAVKRFKAVLKSPMLQMNLLAALTGTCAAVLTWVFISMSKGIQGIFYGDSFIHNSLVDSENEWMIIFIPALGGLVAGLIIEYWSKDAKGAGVPLVMEAVTFKQARLSAKKAVAKCFAAAACIGTGMSLGRVGPMVVISSTVGSEIGQRTGKTVDETRTLVGCGAASAITAAFNAPLGGVLFAIELILAELRTRSFIPIVVAAVIATTVGRGLTGDVAAFDSIPKYPLGSPTEYPLYIVLGIVTGLAAAAFIKLLNWVETNIEKIDIIPVPFRTCLGGLCVGLIALSFPQILGNGFGVTSDLISLDYNEDGNMIPGNSFPVNLDIGSGIASLLIFIISIMLLKIIATSVSIGSGGSGGIFTPSLFIGAALGAALGLVLSDMGMVDHPGAFALVGMAAFVASTTRATLTAIVLLFEMTATYEIILPLMLSCVVADAVCYVISEHSCYTAKLARRGINIDLGAEQDLMRMIKVEDAMTENVMTITPERPLEVALQIIEDTGHMSLPVVNDNGELIGIITWADIHIAALRHERHLTVGDYCVTDLITVTPKQNLAQALDSLGYREISHLPVVDKTNQKKLVGIITKGDIVKAYNRQRTLRKQMSWQEEF</sequence>
<name>A0A1J5TK64_9ARCH</name>
<dbReference type="PANTHER" id="PTHR43427">
    <property type="entry name" value="CHLORIDE CHANNEL PROTEIN CLC-E"/>
    <property type="match status" value="1"/>
</dbReference>
<feature type="domain" description="CBS" evidence="12">
    <location>
        <begin position="478"/>
        <end position="537"/>
    </location>
</feature>
<evidence type="ECO:0000256" key="4">
    <source>
        <dbReference type="ARBA" id="ARBA00022989"/>
    </source>
</evidence>
<protein>
    <recommendedName>
        <fullName evidence="12">CBS domain-containing protein</fullName>
    </recommendedName>
</protein>
<dbReference type="Gene3D" id="1.10.3080.10">
    <property type="entry name" value="Clc chloride channel"/>
    <property type="match status" value="1"/>
</dbReference>
<feature type="transmembrane region" description="Helical" evidence="11">
    <location>
        <begin position="67"/>
        <end position="87"/>
    </location>
</feature>
<keyword evidence="5" id="KW-0406">Ion transport</keyword>
<feature type="transmembrane region" description="Helical" evidence="11">
    <location>
        <begin position="393"/>
        <end position="418"/>
    </location>
</feature>
<comment type="subcellular location">
    <subcellularLocation>
        <location evidence="1">Membrane</location>
        <topology evidence="1">Multi-pass membrane protein</topology>
    </subcellularLocation>
</comment>
<dbReference type="PRINTS" id="PR00762">
    <property type="entry name" value="CLCHANNEL"/>
</dbReference>
<evidence type="ECO:0000256" key="7">
    <source>
        <dbReference type="ARBA" id="ARBA00023173"/>
    </source>
</evidence>
<dbReference type="SUPFAM" id="SSF54631">
    <property type="entry name" value="CBS-domain pair"/>
    <property type="match status" value="1"/>
</dbReference>
<evidence type="ECO:0000256" key="1">
    <source>
        <dbReference type="ARBA" id="ARBA00004141"/>
    </source>
</evidence>
<evidence type="ECO:0000256" key="9">
    <source>
        <dbReference type="ARBA" id="ARBA00023303"/>
    </source>
</evidence>
<feature type="transmembrane region" description="Helical" evidence="11">
    <location>
        <begin position="162"/>
        <end position="187"/>
    </location>
</feature>
<evidence type="ECO:0000256" key="5">
    <source>
        <dbReference type="ARBA" id="ARBA00023065"/>
    </source>
</evidence>
<accession>A0A1J5TK64</accession>